<dbReference type="InterPro" id="IPR036397">
    <property type="entry name" value="RNaseH_sf"/>
</dbReference>
<dbReference type="GO" id="GO:0003676">
    <property type="term" value="F:nucleic acid binding"/>
    <property type="evidence" value="ECO:0007669"/>
    <property type="project" value="InterPro"/>
</dbReference>
<evidence type="ECO:0000313" key="2">
    <source>
        <dbReference type="Proteomes" id="UP001147746"/>
    </source>
</evidence>
<name>A0A9W9PQ71_9EURO</name>
<reference evidence="1" key="2">
    <citation type="journal article" date="2023" name="IMA Fungus">
        <title>Comparative genomic study of the Penicillium genus elucidates a diverse pangenome and 15 lateral gene transfer events.</title>
        <authorList>
            <person name="Petersen C."/>
            <person name="Sorensen T."/>
            <person name="Nielsen M.R."/>
            <person name="Sondergaard T.E."/>
            <person name="Sorensen J.L."/>
            <person name="Fitzpatrick D.A."/>
            <person name="Frisvad J.C."/>
            <person name="Nielsen K.L."/>
        </authorList>
    </citation>
    <scope>NUCLEOTIDE SEQUENCE</scope>
    <source>
        <strain evidence="1">IBT 21472</strain>
    </source>
</reference>
<dbReference type="Gene3D" id="3.30.420.10">
    <property type="entry name" value="Ribonuclease H-like superfamily/Ribonuclease H"/>
    <property type="match status" value="1"/>
</dbReference>
<dbReference type="AlphaFoldDB" id="A0A9W9PQ71"/>
<evidence type="ECO:0000313" key="1">
    <source>
        <dbReference type="EMBL" id="KAJ5303639.1"/>
    </source>
</evidence>
<reference evidence="1" key="1">
    <citation type="submission" date="2022-12" db="EMBL/GenBank/DDBJ databases">
        <authorList>
            <person name="Petersen C."/>
        </authorList>
    </citation>
    <scope>NUCLEOTIDE SEQUENCE</scope>
    <source>
        <strain evidence="1">IBT 21472</strain>
    </source>
</reference>
<proteinExistence type="predicted"/>
<comment type="caution">
    <text evidence="1">The sequence shown here is derived from an EMBL/GenBank/DDBJ whole genome shotgun (WGS) entry which is preliminary data.</text>
</comment>
<protein>
    <submittedName>
        <fullName evidence="1">Uncharacterized protein</fullName>
    </submittedName>
</protein>
<organism evidence="1 2">
    <name type="scientific">Penicillium atrosanguineum</name>
    <dbReference type="NCBI Taxonomy" id="1132637"/>
    <lineage>
        <taxon>Eukaryota</taxon>
        <taxon>Fungi</taxon>
        <taxon>Dikarya</taxon>
        <taxon>Ascomycota</taxon>
        <taxon>Pezizomycotina</taxon>
        <taxon>Eurotiomycetes</taxon>
        <taxon>Eurotiomycetidae</taxon>
        <taxon>Eurotiales</taxon>
        <taxon>Aspergillaceae</taxon>
        <taxon>Penicillium</taxon>
    </lineage>
</organism>
<dbReference type="Proteomes" id="UP001147746">
    <property type="component" value="Unassembled WGS sequence"/>
</dbReference>
<accession>A0A9W9PQ71</accession>
<gene>
    <name evidence="1" type="ORF">N7476_010438</name>
</gene>
<dbReference type="EMBL" id="JAPZBO010000009">
    <property type="protein sequence ID" value="KAJ5303639.1"/>
    <property type="molecule type" value="Genomic_DNA"/>
</dbReference>
<keyword evidence="2" id="KW-1185">Reference proteome</keyword>
<sequence>MGPYNNCYGMKVGQSNSGCVEKDAYGKPFNFEELKKDYFMHGTKRDVAVDERRAVALDCEIGISSMGESELIQIAAINFFTGEILVDSLVWPDIKIRYLLSRHLGVT</sequence>